<name>A0A251XBA5_9GAMM</name>
<dbReference type="GO" id="GO:0008882">
    <property type="term" value="F:[glutamate-ammonia-ligase] adenylyltransferase activity"/>
    <property type="evidence" value="ECO:0007669"/>
    <property type="project" value="UniProtKB-UniRule"/>
</dbReference>
<dbReference type="AlphaFoldDB" id="A0A251XBA5"/>
<dbReference type="Gene3D" id="3.30.460.10">
    <property type="entry name" value="Beta Polymerase, domain 2"/>
    <property type="match status" value="2"/>
</dbReference>
<dbReference type="FunFam" id="3.30.460.10:FF:000009">
    <property type="entry name" value="Bifunctional glutamine synthetase adenylyltransferase/adenylyl-removing enzyme"/>
    <property type="match status" value="2"/>
</dbReference>
<dbReference type="GO" id="GO:0000287">
    <property type="term" value="F:magnesium ion binding"/>
    <property type="evidence" value="ECO:0007669"/>
    <property type="project" value="UniProtKB-UniRule"/>
</dbReference>
<dbReference type="EMBL" id="MSLT01000006">
    <property type="protein sequence ID" value="OUD15437.1"/>
    <property type="molecule type" value="Genomic_DNA"/>
</dbReference>
<organism evidence="10 11">
    <name type="scientific">Thioflexithrix psekupsensis</name>
    <dbReference type="NCBI Taxonomy" id="1570016"/>
    <lineage>
        <taxon>Bacteria</taxon>
        <taxon>Pseudomonadati</taxon>
        <taxon>Pseudomonadota</taxon>
        <taxon>Gammaproteobacteria</taxon>
        <taxon>Thiotrichales</taxon>
        <taxon>Thioflexithrix</taxon>
    </lineage>
</organism>
<comment type="similarity">
    <text evidence="7">Belongs to the GlnE family.</text>
</comment>
<evidence type="ECO:0000256" key="2">
    <source>
        <dbReference type="ARBA" id="ARBA00022695"/>
    </source>
</evidence>
<feature type="domain" description="PII-uridylyltransferase/Glutamine-synthetase adenylyltransferase" evidence="9">
    <location>
        <begin position="310"/>
        <end position="448"/>
    </location>
</feature>
<dbReference type="InterPro" id="IPR023057">
    <property type="entry name" value="GlnE"/>
</dbReference>
<dbReference type="GO" id="GO:0000820">
    <property type="term" value="P:regulation of glutamine family amino acid metabolic process"/>
    <property type="evidence" value="ECO:0007669"/>
    <property type="project" value="UniProtKB-UniRule"/>
</dbReference>
<feature type="domain" description="PII-uridylyltransferase/Glutamine-synthetase adenylyltransferase" evidence="9">
    <location>
        <begin position="844"/>
        <end position="942"/>
    </location>
</feature>
<dbReference type="GO" id="GO:0047388">
    <property type="term" value="F:[glutamine synthetase]-adenylyl-L-tyrosine phosphorylase activity"/>
    <property type="evidence" value="ECO:0007669"/>
    <property type="project" value="UniProtKB-EC"/>
</dbReference>
<evidence type="ECO:0000256" key="1">
    <source>
        <dbReference type="ARBA" id="ARBA00022679"/>
    </source>
</evidence>
<dbReference type="FunFam" id="1.20.120.330:FF:000005">
    <property type="entry name" value="Bifunctional glutamine synthetase adenylyltransferase/adenylyl-removing enzyme"/>
    <property type="match status" value="1"/>
</dbReference>
<dbReference type="Gene3D" id="1.20.120.1510">
    <property type="match status" value="1"/>
</dbReference>
<dbReference type="InterPro" id="IPR005190">
    <property type="entry name" value="GlnE_rpt_dom"/>
</dbReference>
<accession>A0A251XBA5</accession>
<feature type="region of interest" description="Adenylyl removase" evidence="7">
    <location>
        <begin position="1"/>
        <end position="452"/>
    </location>
</feature>
<dbReference type="NCBIfam" id="NF008292">
    <property type="entry name" value="PRK11072.1"/>
    <property type="match status" value="1"/>
</dbReference>
<reference evidence="10 11" key="1">
    <citation type="submission" date="2016-12" db="EMBL/GenBank/DDBJ databases">
        <title>Thioflexothrix psekupsii D3 genome sequencing and assembly.</title>
        <authorList>
            <person name="Fomenkov A."/>
            <person name="Vincze T."/>
            <person name="Grabovich M."/>
            <person name="Anton B.P."/>
            <person name="Dubinina G."/>
            <person name="Orlova M."/>
            <person name="Belousova E."/>
            <person name="Roberts R.J."/>
        </authorList>
    </citation>
    <scope>NUCLEOTIDE SEQUENCE [LARGE SCALE GENOMIC DNA]</scope>
    <source>
        <strain evidence="10">D3</strain>
    </source>
</reference>
<keyword evidence="4 7" id="KW-0067">ATP-binding</keyword>
<dbReference type="SUPFAM" id="SSF81593">
    <property type="entry name" value="Nucleotidyltransferase substrate binding subunit/domain"/>
    <property type="match status" value="2"/>
</dbReference>
<keyword evidence="6 7" id="KW-0511">Multifunctional enzyme</keyword>
<comment type="cofactor">
    <cofactor evidence="7">
        <name>Mg(2+)</name>
        <dbReference type="ChEBI" id="CHEBI:18420"/>
    </cofactor>
</comment>
<dbReference type="Pfam" id="PF08335">
    <property type="entry name" value="GlnD_UR_UTase"/>
    <property type="match status" value="2"/>
</dbReference>
<dbReference type="SUPFAM" id="SSF81301">
    <property type="entry name" value="Nucleotidyltransferase"/>
    <property type="match status" value="2"/>
</dbReference>
<comment type="catalytic activity">
    <reaction evidence="7">
        <text>[glutamine synthetase]-O(4)-(5'-adenylyl)-L-tyrosine + phosphate = [glutamine synthetase]-L-tyrosine + ADP</text>
        <dbReference type="Rhea" id="RHEA:43716"/>
        <dbReference type="Rhea" id="RHEA-COMP:10660"/>
        <dbReference type="Rhea" id="RHEA-COMP:10661"/>
        <dbReference type="ChEBI" id="CHEBI:43474"/>
        <dbReference type="ChEBI" id="CHEBI:46858"/>
        <dbReference type="ChEBI" id="CHEBI:83624"/>
        <dbReference type="ChEBI" id="CHEBI:456216"/>
        <dbReference type="EC" id="2.7.7.89"/>
    </reaction>
</comment>
<protein>
    <recommendedName>
        <fullName evidence="7">Bifunctional glutamine synthetase adenylyltransferase/adenylyl-removing enzyme</fullName>
    </recommendedName>
    <alternativeName>
        <fullName evidence="7">ATP:glutamine synthetase adenylyltransferase</fullName>
    </alternativeName>
    <alternativeName>
        <fullName evidence="7">ATase</fullName>
    </alternativeName>
    <domain>
        <recommendedName>
            <fullName evidence="7">Glutamine synthetase adenylyl-L-tyrosine phosphorylase</fullName>
            <ecNumber evidence="7">2.7.7.89</ecNumber>
        </recommendedName>
        <alternativeName>
            <fullName evidence="7">Adenylyl removase</fullName>
            <shortName evidence="7">AR</shortName>
            <shortName evidence="7">AT-N</shortName>
        </alternativeName>
    </domain>
    <domain>
        <recommendedName>
            <fullName evidence="7">Glutamine synthetase adenylyl transferase</fullName>
            <ecNumber evidence="7">2.7.7.42</ecNumber>
        </recommendedName>
        <alternativeName>
            <fullName evidence="7">Adenylyl transferase</fullName>
            <shortName evidence="7">AT</shortName>
            <shortName evidence="7">AT-C</shortName>
        </alternativeName>
    </domain>
</protein>
<dbReference type="Pfam" id="PF03710">
    <property type="entry name" value="GlnE"/>
    <property type="match status" value="2"/>
</dbReference>
<evidence type="ECO:0000256" key="7">
    <source>
        <dbReference type="HAMAP-Rule" id="MF_00802"/>
    </source>
</evidence>
<dbReference type="InterPro" id="IPR043519">
    <property type="entry name" value="NT_sf"/>
</dbReference>
<dbReference type="PANTHER" id="PTHR30621">
    <property type="entry name" value="GLUTAMINE SYNTHETASE ADENYLYLTRANSFERASE"/>
    <property type="match status" value="1"/>
</dbReference>
<keyword evidence="11" id="KW-1185">Reference proteome</keyword>
<dbReference type="CDD" id="cd05401">
    <property type="entry name" value="NT_GlnE_GlnD_like"/>
    <property type="match status" value="2"/>
</dbReference>
<evidence type="ECO:0000256" key="3">
    <source>
        <dbReference type="ARBA" id="ARBA00022741"/>
    </source>
</evidence>
<sequence length="968" mass="110419">MITANLPELLQSQVADYWQDYQSKASPEMVQFILDTPSLRDSIGKVWACSPFVAKYALQQTQAFAELLRSGELLQVAEDCQARLTQYLASFEPLNEPLLMSALRRFRRREMVRIAWRDVAGWADLPETLLALSRLADASIESALTAHYEILCQQFGEPIGQHTGTKQHLIVLGMGKLGGQELNFSSDIDLIFAYPEAGETQSPRRNRTNQEFFVRLGQLLINTLNQITADGFVFRVDMRLRPFGDSGPLAMHFDAMEEYYQSHARDWERYALIKARVVAGDKAQGESLLKSLRPFIYRRYLDYGAFESLRNMKALIDQETRRKGLENNLKLGPGGIREVEFSCQVFQLIRGGRQPDLQSRHLLITLTRLQQHGLLTAEETEGLKQAYYFLRFAENHLQAIDDRQTQTLPDDALNQLRLAFGMGCANWTEFMTQLAAHQEQVQQVFSRVIAPVENITPDTEKELSREWQTFWLHTRQDDTQAIAKLTAAGFNQTEELLTHLQRFAQSSVVQRLSARARERLDKIVPLTLQLLAAEKHTDSQDYDAAFHRLLDLIEAIALRSVYMALLIERPKVLQQVVKLCLKSAWIAEQMTRYPLLLDELLEHRDLYNILNPAELDNALQAQLAHLPHDDVEMQMDSMRQFKRAHVLKVAASELSGNLTVEVASDYLAAIADTLTRRALSLAWDHVASKHGQPSYTEQGQRQVAGFCIVAYGKAGGIELSYGSDLDVVFLHDSHGEQQHTDGEKSVDNNVFFARLAQRIIHILTTNTAAGHLYEVDPRLRPGGSSGLLVSAFDAFLDYQRNDAWLWEHQALVRARAIAGDLACQQRFEAIRHEILCLSRDPEKVRAEVREMRLKMRNHLDKSTSEIFDIKQGTGGITDIEFIVQGMLLTWAAQYPHFTRTTGMLPLLRLFNEHHLLTSSCCDELSEAYRLYRAETHKLALQNKPALAPATHWERVRHNVQHWWTTLIE</sequence>
<dbReference type="EC" id="2.7.7.89" evidence="7"/>
<dbReference type="GO" id="GO:0005829">
    <property type="term" value="C:cytosol"/>
    <property type="evidence" value="ECO:0007669"/>
    <property type="project" value="TreeGrafter"/>
</dbReference>
<feature type="domain" description="Glutamate-ammonia ligase adenylyltransferase repeated" evidence="8">
    <location>
        <begin position="573"/>
        <end position="829"/>
    </location>
</feature>
<feature type="domain" description="Glutamate-ammonia ligase adenylyltransferase repeated" evidence="8">
    <location>
        <begin position="43"/>
        <end position="289"/>
    </location>
</feature>
<evidence type="ECO:0000259" key="8">
    <source>
        <dbReference type="Pfam" id="PF03710"/>
    </source>
</evidence>
<dbReference type="InterPro" id="IPR013546">
    <property type="entry name" value="PII_UdlTrfase/GS_AdlTrfase"/>
</dbReference>
<proteinExistence type="inferred from homology"/>
<keyword evidence="1 7" id="KW-0808">Transferase</keyword>
<evidence type="ECO:0000256" key="6">
    <source>
        <dbReference type="ARBA" id="ARBA00023268"/>
    </source>
</evidence>
<dbReference type="Proteomes" id="UP000194798">
    <property type="component" value="Unassembled WGS sequence"/>
</dbReference>
<comment type="caution">
    <text evidence="10">The sequence shown here is derived from an EMBL/GenBank/DDBJ whole genome shotgun (WGS) entry which is preliminary data.</text>
</comment>
<evidence type="ECO:0000313" key="10">
    <source>
        <dbReference type="EMBL" id="OUD15437.1"/>
    </source>
</evidence>
<dbReference type="GO" id="GO:0005524">
    <property type="term" value="F:ATP binding"/>
    <property type="evidence" value="ECO:0007669"/>
    <property type="project" value="UniProtKB-UniRule"/>
</dbReference>
<keyword evidence="2 7" id="KW-0548">Nucleotidyltransferase</keyword>
<feature type="region of interest" description="Adenylyl transferase" evidence="7">
    <location>
        <begin position="464"/>
        <end position="968"/>
    </location>
</feature>
<evidence type="ECO:0000313" key="11">
    <source>
        <dbReference type="Proteomes" id="UP000194798"/>
    </source>
</evidence>
<dbReference type="Gene3D" id="1.20.120.330">
    <property type="entry name" value="Nucleotidyltransferases domain 2"/>
    <property type="match status" value="2"/>
</dbReference>
<dbReference type="PANTHER" id="PTHR30621:SF0">
    <property type="entry name" value="BIFUNCTIONAL GLUTAMINE SYNTHETASE ADENYLYLTRANSFERASE_ADENYLYL-REMOVING ENZYME"/>
    <property type="match status" value="1"/>
</dbReference>
<evidence type="ECO:0000259" key="9">
    <source>
        <dbReference type="Pfam" id="PF08335"/>
    </source>
</evidence>
<keyword evidence="3 7" id="KW-0547">Nucleotide-binding</keyword>
<gene>
    <name evidence="7" type="primary">glnE</name>
    <name evidence="10" type="ORF">TPSD3_02605</name>
</gene>
<comment type="function">
    <text evidence="7">Involved in the regulation of glutamine synthetase GlnA, a key enzyme in the process to assimilate ammonia. When cellular nitrogen levels are high, the C-terminal adenylyl transferase (AT) inactivates GlnA by covalent transfer of an adenylyl group from ATP to specific tyrosine residue of GlnA, thus reducing its activity. Conversely, when nitrogen levels are low, the N-terminal adenylyl removase (AR) activates GlnA by removing the adenylyl group by phosphorolysis, increasing its activity. The regulatory region of GlnE binds the signal transduction protein PII (GlnB) which indicates the nitrogen status of the cell.</text>
</comment>
<comment type="catalytic activity">
    <reaction evidence="7">
        <text>[glutamine synthetase]-L-tyrosine + ATP = [glutamine synthetase]-O(4)-(5'-adenylyl)-L-tyrosine + diphosphate</text>
        <dbReference type="Rhea" id="RHEA:18589"/>
        <dbReference type="Rhea" id="RHEA-COMP:10660"/>
        <dbReference type="Rhea" id="RHEA-COMP:10661"/>
        <dbReference type="ChEBI" id="CHEBI:30616"/>
        <dbReference type="ChEBI" id="CHEBI:33019"/>
        <dbReference type="ChEBI" id="CHEBI:46858"/>
        <dbReference type="ChEBI" id="CHEBI:83624"/>
        <dbReference type="EC" id="2.7.7.42"/>
    </reaction>
</comment>
<evidence type="ECO:0000256" key="4">
    <source>
        <dbReference type="ARBA" id="ARBA00022840"/>
    </source>
</evidence>
<dbReference type="HAMAP" id="MF_00802">
    <property type="entry name" value="GlnE"/>
    <property type="match status" value="1"/>
</dbReference>
<dbReference type="EC" id="2.7.7.42" evidence="7"/>
<evidence type="ECO:0000256" key="5">
    <source>
        <dbReference type="ARBA" id="ARBA00022842"/>
    </source>
</evidence>
<keyword evidence="5 7" id="KW-0460">Magnesium</keyword>